<dbReference type="EMBL" id="BARV01014475">
    <property type="protein sequence ID" value="GAI31952.1"/>
    <property type="molecule type" value="Genomic_DNA"/>
</dbReference>
<protein>
    <submittedName>
        <fullName evidence="1">Uncharacterized protein</fullName>
    </submittedName>
</protein>
<accession>X1MK08</accession>
<organism evidence="1">
    <name type="scientific">marine sediment metagenome</name>
    <dbReference type="NCBI Taxonomy" id="412755"/>
    <lineage>
        <taxon>unclassified sequences</taxon>
        <taxon>metagenomes</taxon>
        <taxon>ecological metagenomes</taxon>
    </lineage>
</organism>
<comment type="caution">
    <text evidence="1">The sequence shown here is derived from an EMBL/GenBank/DDBJ whole genome shotgun (WGS) entry which is preliminary data.</text>
</comment>
<dbReference type="AlphaFoldDB" id="X1MK08"/>
<evidence type="ECO:0000313" key="1">
    <source>
        <dbReference type="EMBL" id="GAI31952.1"/>
    </source>
</evidence>
<reference evidence="1" key="1">
    <citation type="journal article" date="2014" name="Front. Microbiol.">
        <title>High frequency of phylogenetically diverse reductive dehalogenase-homologous genes in deep subseafloor sedimentary metagenomes.</title>
        <authorList>
            <person name="Kawai M."/>
            <person name="Futagami T."/>
            <person name="Toyoda A."/>
            <person name="Takaki Y."/>
            <person name="Nishi S."/>
            <person name="Hori S."/>
            <person name="Arai W."/>
            <person name="Tsubouchi T."/>
            <person name="Morono Y."/>
            <person name="Uchiyama I."/>
            <person name="Ito T."/>
            <person name="Fujiyama A."/>
            <person name="Inagaki F."/>
            <person name="Takami H."/>
        </authorList>
    </citation>
    <scope>NUCLEOTIDE SEQUENCE</scope>
    <source>
        <strain evidence="1">Expedition CK06-06</strain>
    </source>
</reference>
<gene>
    <name evidence="1" type="ORF">S06H3_25233</name>
</gene>
<name>X1MK08_9ZZZZ</name>
<proteinExistence type="predicted"/>
<sequence length="35" mass="3979">MPATEMEAVRLWPVASIARTFASLYMTEFMDLLSV</sequence>
<feature type="non-terminal residue" evidence="1">
    <location>
        <position position="35"/>
    </location>
</feature>